<sequence>MSTVLESKRPLSAAEPTGSGLSSDDADLANLGYEQKMHRTMSAFTSFALAFSMVLINTGVVTLFADPFNRVGGIGILLWLLVIPLVCCIVMVYCHLAGRIPLTGYAYQWSSRLAGNHFGWFTGWVAFISFVAGTAATAAAIGTVFAPEIWANPTQGQIQGLSIGATLVVGLLNICGIRLATRINDIGAMIEIVGTVLLAVALFLGVFFFFEHTQGVAILTSAAPVSGGEISFTTLALATLLPVSVLLGWEGAADLSEETKDPRRAAPRAMIRAVLVSSVLGFAVFALLSIAIPGSVGDLLKQSENPVINIVRLQLGNAAGSVMIVIAFASILACLIANMAVATRMTFALSRDNMLPGSKVLARINPHFGTPVASIVLITAIAVLLNLASGGFVTAIYSMVGLTYYCTYLLTLIAAYLAYRNGRMPDAPNGVFSLGRWLLPMIVLGGLWALAVILTLSVPEESHTGAITTGITLAVGALWWVVSLRGRLNAGTAGPSTRRLGK</sequence>
<keyword evidence="3 7" id="KW-0812">Transmembrane</keyword>
<feature type="region of interest" description="Disordered" evidence="6">
    <location>
        <begin position="1"/>
        <end position="21"/>
    </location>
</feature>
<proteinExistence type="predicted"/>
<protein>
    <submittedName>
        <fullName evidence="8">Amino acid permease</fullName>
    </submittedName>
</protein>
<dbReference type="InterPro" id="IPR002293">
    <property type="entry name" value="AA/rel_permease1"/>
</dbReference>
<dbReference type="PANTHER" id="PTHR45649:SF26">
    <property type="entry name" value="OS04G0435100 PROTEIN"/>
    <property type="match status" value="1"/>
</dbReference>
<dbReference type="GO" id="GO:0022857">
    <property type="term" value="F:transmembrane transporter activity"/>
    <property type="evidence" value="ECO:0007669"/>
    <property type="project" value="InterPro"/>
</dbReference>
<dbReference type="Proteomes" id="UP000582981">
    <property type="component" value="Unassembled WGS sequence"/>
</dbReference>
<organism evidence="8 9">
    <name type="scientific">Pseudomonas gingeri</name>
    <dbReference type="NCBI Taxonomy" id="117681"/>
    <lineage>
        <taxon>Bacteria</taxon>
        <taxon>Pseudomonadati</taxon>
        <taxon>Pseudomonadota</taxon>
        <taxon>Gammaproteobacteria</taxon>
        <taxon>Pseudomonadales</taxon>
        <taxon>Pseudomonadaceae</taxon>
        <taxon>Pseudomonas</taxon>
    </lineage>
</organism>
<dbReference type="PANTHER" id="PTHR45649">
    <property type="entry name" value="AMINO-ACID PERMEASE BAT1"/>
    <property type="match status" value="1"/>
</dbReference>
<name>A0A7Y7WBA6_9PSED</name>
<comment type="caution">
    <text evidence="8">The sequence shown here is derived from an EMBL/GenBank/DDBJ whole genome shotgun (WGS) entry which is preliminary data.</text>
</comment>
<evidence type="ECO:0000313" key="8">
    <source>
        <dbReference type="EMBL" id="NWB46218.1"/>
    </source>
</evidence>
<dbReference type="AlphaFoldDB" id="A0A7Y7WBA6"/>
<evidence type="ECO:0000256" key="6">
    <source>
        <dbReference type="SAM" id="MobiDB-lite"/>
    </source>
</evidence>
<feature type="transmembrane region" description="Helical" evidence="7">
    <location>
        <begin position="158"/>
        <end position="180"/>
    </location>
</feature>
<dbReference type="PIRSF" id="PIRSF006060">
    <property type="entry name" value="AA_transporter"/>
    <property type="match status" value="1"/>
</dbReference>
<dbReference type="EMBL" id="JACAPU010000011">
    <property type="protein sequence ID" value="NWB46218.1"/>
    <property type="molecule type" value="Genomic_DNA"/>
</dbReference>
<gene>
    <name evidence="8" type="ORF">HX829_06915</name>
</gene>
<feature type="transmembrane region" description="Helical" evidence="7">
    <location>
        <begin position="192"/>
        <end position="210"/>
    </location>
</feature>
<evidence type="ECO:0000256" key="1">
    <source>
        <dbReference type="ARBA" id="ARBA00004141"/>
    </source>
</evidence>
<evidence type="ECO:0000313" key="9">
    <source>
        <dbReference type="Proteomes" id="UP000582981"/>
    </source>
</evidence>
<comment type="subcellular location">
    <subcellularLocation>
        <location evidence="1">Membrane</location>
        <topology evidence="1">Multi-pass membrane protein</topology>
    </subcellularLocation>
</comment>
<keyword evidence="5 7" id="KW-0472">Membrane</keyword>
<feature type="transmembrane region" description="Helical" evidence="7">
    <location>
        <begin position="43"/>
        <end position="64"/>
    </location>
</feature>
<feature type="transmembrane region" description="Helical" evidence="7">
    <location>
        <begin position="368"/>
        <end position="389"/>
    </location>
</feature>
<feature type="transmembrane region" description="Helical" evidence="7">
    <location>
        <begin position="230"/>
        <end position="249"/>
    </location>
</feature>
<evidence type="ECO:0000256" key="5">
    <source>
        <dbReference type="ARBA" id="ARBA00023136"/>
    </source>
</evidence>
<feature type="transmembrane region" description="Helical" evidence="7">
    <location>
        <begin position="395"/>
        <end position="417"/>
    </location>
</feature>
<dbReference type="RefSeq" id="WP_177143634.1">
    <property type="nucleotide sequence ID" value="NZ_JACAPU010000011.1"/>
</dbReference>
<evidence type="ECO:0000256" key="2">
    <source>
        <dbReference type="ARBA" id="ARBA00022448"/>
    </source>
</evidence>
<evidence type="ECO:0000256" key="4">
    <source>
        <dbReference type="ARBA" id="ARBA00022989"/>
    </source>
</evidence>
<dbReference type="Gene3D" id="1.20.1740.10">
    <property type="entry name" value="Amino acid/polyamine transporter I"/>
    <property type="match status" value="1"/>
</dbReference>
<feature type="transmembrane region" description="Helical" evidence="7">
    <location>
        <begin position="76"/>
        <end position="97"/>
    </location>
</feature>
<feature type="transmembrane region" description="Helical" evidence="7">
    <location>
        <begin position="464"/>
        <end position="482"/>
    </location>
</feature>
<dbReference type="GO" id="GO:0016020">
    <property type="term" value="C:membrane"/>
    <property type="evidence" value="ECO:0007669"/>
    <property type="project" value="UniProtKB-SubCell"/>
</dbReference>
<dbReference type="Pfam" id="PF13520">
    <property type="entry name" value="AA_permease_2"/>
    <property type="match status" value="1"/>
</dbReference>
<feature type="transmembrane region" description="Helical" evidence="7">
    <location>
        <begin position="270"/>
        <end position="292"/>
    </location>
</feature>
<feature type="transmembrane region" description="Helical" evidence="7">
    <location>
        <begin position="118"/>
        <end position="146"/>
    </location>
</feature>
<keyword evidence="2" id="KW-0813">Transport</keyword>
<evidence type="ECO:0000256" key="3">
    <source>
        <dbReference type="ARBA" id="ARBA00022692"/>
    </source>
</evidence>
<evidence type="ECO:0000256" key="7">
    <source>
        <dbReference type="SAM" id="Phobius"/>
    </source>
</evidence>
<keyword evidence="4 7" id="KW-1133">Transmembrane helix</keyword>
<reference evidence="8 9" key="1">
    <citation type="submission" date="2020-04" db="EMBL/GenBank/DDBJ databases">
        <title>Molecular characterization of pseudomonads from Agaricus bisporus reveal novel blotch 2 pathogens in Western Europe.</title>
        <authorList>
            <person name="Taparia T."/>
            <person name="Krijger M."/>
            <person name="Haynes E."/>
            <person name="Elpinstone J.G."/>
            <person name="Noble R."/>
            <person name="Van Der Wolf J."/>
        </authorList>
    </citation>
    <scope>NUCLEOTIDE SEQUENCE [LARGE SCALE GENOMIC DNA]</scope>
    <source>
        <strain evidence="8 9">F1001</strain>
    </source>
</reference>
<feature type="transmembrane region" description="Helical" evidence="7">
    <location>
        <begin position="322"/>
        <end position="347"/>
    </location>
</feature>
<accession>A0A7Y7WBA6</accession>
<feature type="transmembrane region" description="Helical" evidence="7">
    <location>
        <begin position="437"/>
        <end position="458"/>
    </location>
</feature>